<keyword evidence="4" id="KW-0732">Signal</keyword>
<evidence type="ECO:0000256" key="5">
    <source>
        <dbReference type="ARBA" id="ARBA00022737"/>
    </source>
</evidence>
<keyword evidence="9" id="KW-0325">Glycoprotein</keyword>
<dbReference type="InterPro" id="IPR015321">
    <property type="entry name" value="TypeI_recpt_CBD"/>
</dbReference>
<protein>
    <submittedName>
        <fullName evidence="11">Interleukin-23 receptor</fullName>
    </submittedName>
</protein>
<dbReference type="GO" id="GO:0016020">
    <property type="term" value="C:membrane"/>
    <property type="evidence" value="ECO:0007669"/>
    <property type="project" value="UniProtKB-SubCell"/>
</dbReference>
<dbReference type="AlphaFoldDB" id="A0AA35P9C7"/>
<evidence type="ECO:0000313" key="11">
    <source>
        <dbReference type="EMBL" id="CAI5776978.1"/>
    </source>
</evidence>
<dbReference type="Gene3D" id="2.60.40.10">
    <property type="entry name" value="Immunoglobulins"/>
    <property type="match status" value="2"/>
</dbReference>
<feature type="domain" description="Type I cytokine receptor cytokine-binding" evidence="10">
    <location>
        <begin position="158"/>
        <end position="199"/>
    </location>
</feature>
<evidence type="ECO:0000256" key="9">
    <source>
        <dbReference type="ARBA" id="ARBA00023180"/>
    </source>
</evidence>
<comment type="subcellular location">
    <subcellularLocation>
        <location evidence="1">Membrane</location>
        <topology evidence="1">Single-pass type I membrane protein</topology>
    </subcellularLocation>
</comment>
<dbReference type="PANTHER" id="PTHR48423">
    <property type="entry name" value="INTERLEUKIN-27 RECEPTOR SUBUNIT ALPHA"/>
    <property type="match status" value="1"/>
</dbReference>
<reference evidence="11" key="1">
    <citation type="submission" date="2022-12" db="EMBL/GenBank/DDBJ databases">
        <authorList>
            <person name="Alioto T."/>
            <person name="Alioto T."/>
            <person name="Gomez Garrido J."/>
        </authorList>
    </citation>
    <scope>NUCLEOTIDE SEQUENCE</scope>
</reference>
<keyword evidence="6" id="KW-1133">Transmembrane helix</keyword>
<name>A0AA35P9C7_9SAUR</name>
<dbReference type="PANTHER" id="PTHR48423:SF2">
    <property type="entry name" value="INTERLEUKIN-12 RECEPTOR SUBUNIT BETA-2"/>
    <property type="match status" value="1"/>
</dbReference>
<dbReference type="Pfam" id="PF09240">
    <property type="entry name" value="IL6Ra-bind"/>
    <property type="match status" value="1"/>
</dbReference>
<keyword evidence="12" id="KW-1185">Reference proteome</keyword>
<evidence type="ECO:0000256" key="3">
    <source>
        <dbReference type="ARBA" id="ARBA00022692"/>
    </source>
</evidence>
<evidence type="ECO:0000256" key="7">
    <source>
        <dbReference type="ARBA" id="ARBA00023136"/>
    </source>
</evidence>
<evidence type="ECO:0000259" key="10">
    <source>
        <dbReference type="Pfam" id="PF09240"/>
    </source>
</evidence>
<dbReference type="InterPro" id="IPR036116">
    <property type="entry name" value="FN3_sf"/>
</dbReference>
<keyword evidence="8 11" id="KW-0675">Receptor</keyword>
<organism evidence="11 12">
    <name type="scientific">Podarcis lilfordi</name>
    <name type="common">Lilford's wall lizard</name>
    <dbReference type="NCBI Taxonomy" id="74358"/>
    <lineage>
        <taxon>Eukaryota</taxon>
        <taxon>Metazoa</taxon>
        <taxon>Chordata</taxon>
        <taxon>Craniata</taxon>
        <taxon>Vertebrata</taxon>
        <taxon>Euteleostomi</taxon>
        <taxon>Lepidosauria</taxon>
        <taxon>Squamata</taxon>
        <taxon>Bifurcata</taxon>
        <taxon>Unidentata</taxon>
        <taxon>Episquamata</taxon>
        <taxon>Laterata</taxon>
        <taxon>Lacertibaenia</taxon>
        <taxon>Lacertidae</taxon>
        <taxon>Podarcis</taxon>
    </lineage>
</organism>
<evidence type="ECO:0000313" key="12">
    <source>
        <dbReference type="Proteomes" id="UP001178461"/>
    </source>
</evidence>
<evidence type="ECO:0000256" key="8">
    <source>
        <dbReference type="ARBA" id="ARBA00023170"/>
    </source>
</evidence>
<keyword evidence="7" id="KW-0472">Membrane</keyword>
<dbReference type="InterPro" id="IPR052672">
    <property type="entry name" value="Type1_Cytokine_Rcpt_Type2"/>
</dbReference>
<dbReference type="InterPro" id="IPR013783">
    <property type="entry name" value="Ig-like_fold"/>
</dbReference>
<evidence type="ECO:0000256" key="6">
    <source>
        <dbReference type="ARBA" id="ARBA00022989"/>
    </source>
</evidence>
<sequence>MSSKTLGDNEFVKSSNLRYISCHVSYMQAFNGARVGFGYLEIQQSQPYLSADIDTIHCPGKVWTEPASTIQMGQNITINCHSDKDVCQNAKKRMRLNQREVEDRLVSVINKTTVQLQLHNYNISFSTVICYTVCPPEKNQIICGTEFCVGHSPDMPANLTCVVYEYSDNMTCTWDPGKNTQLSTRYNLYLKSFQGEENKTFPANNASGTIPLSQMWKNKTFYVGVCAENHLGTNCSEELYVHLDDLVVPATPIIIQIIDSPLFKTTIQWEKQTAINETYCEERYKEKTGETWQNLLLYSMCGGFWGQLTRMVAKRWSS</sequence>
<keyword evidence="5" id="KW-0677">Repeat</keyword>
<proteinExistence type="inferred from homology"/>
<gene>
    <name evidence="11" type="ORF">PODLI_1B043102</name>
</gene>
<dbReference type="EMBL" id="OX395131">
    <property type="protein sequence ID" value="CAI5776978.1"/>
    <property type="molecule type" value="Genomic_DNA"/>
</dbReference>
<dbReference type="SUPFAM" id="SSF49265">
    <property type="entry name" value="Fibronectin type III"/>
    <property type="match status" value="1"/>
</dbReference>
<accession>A0AA35P9C7</accession>
<evidence type="ECO:0000256" key="1">
    <source>
        <dbReference type="ARBA" id="ARBA00004479"/>
    </source>
</evidence>
<dbReference type="Proteomes" id="UP001178461">
    <property type="component" value="Chromosome 6"/>
</dbReference>
<comment type="similarity">
    <text evidence="2">Belongs to the type I cytokine receptor family. Type 2 subfamily.</text>
</comment>
<evidence type="ECO:0000256" key="2">
    <source>
        <dbReference type="ARBA" id="ARBA00008921"/>
    </source>
</evidence>
<evidence type="ECO:0000256" key="4">
    <source>
        <dbReference type="ARBA" id="ARBA00022729"/>
    </source>
</evidence>
<keyword evidence="3" id="KW-0812">Transmembrane</keyword>